<dbReference type="PROSITE" id="PS51257">
    <property type="entry name" value="PROKAR_LIPOPROTEIN"/>
    <property type="match status" value="1"/>
</dbReference>
<sequence>MNEEVTRVSQHFGVLTIGFSSCASGGRSADGLRNQSLELLIDMMTYCSPSFSIAISCRFQPLCLTFWVALDSLRLALPIDTGLEARSNELRNPVGSARS</sequence>
<gene>
    <name evidence="1" type="ORF">F511_41821</name>
</gene>
<evidence type="ECO:0000313" key="1">
    <source>
        <dbReference type="EMBL" id="KZV48327.1"/>
    </source>
</evidence>
<name>A0A2Z7CQU9_9LAMI</name>
<keyword evidence="2" id="KW-1185">Reference proteome</keyword>
<dbReference type="Proteomes" id="UP000250235">
    <property type="component" value="Unassembled WGS sequence"/>
</dbReference>
<dbReference type="EMBL" id="KQ993926">
    <property type="protein sequence ID" value="KZV48327.1"/>
    <property type="molecule type" value="Genomic_DNA"/>
</dbReference>
<accession>A0A2Z7CQU9</accession>
<evidence type="ECO:0000313" key="2">
    <source>
        <dbReference type="Proteomes" id="UP000250235"/>
    </source>
</evidence>
<protein>
    <submittedName>
        <fullName evidence="1">Uncharacterized protein</fullName>
    </submittedName>
</protein>
<reference evidence="1 2" key="1">
    <citation type="journal article" date="2015" name="Proc. Natl. Acad. Sci. U.S.A.">
        <title>The resurrection genome of Boea hygrometrica: A blueprint for survival of dehydration.</title>
        <authorList>
            <person name="Xiao L."/>
            <person name="Yang G."/>
            <person name="Zhang L."/>
            <person name="Yang X."/>
            <person name="Zhao S."/>
            <person name="Ji Z."/>
            <person name="Zhou Q."/>
            <person name="Hu M."/>
            <person name="Wang Y."/>
            <person name="Chen M."/>
            <person name="Xu Y."/>
            <person name="Jin H."/>
            <person name="Xiao X."/>
            <person name="Hu G."/>
            <person name="Bao F."/>
            <person name="Hu Y."/>
            <person name="Wan P."/>
            <person name="Li L."/>
            <person name="Deng X."/>
            <person name="Kuang T."/>
            <person name="Xiang C."/>
            <person name="Zhu J.K."/>
            <person name="Oliver M.J."/>
            <person name="He Y."/>
        </authorList>
    </citation>
    <scope>NUCLEOTIDE SEQUENCE [LARGE SCALE GENOMIC DNA]</scope>
    <source>
        <strain evidence="2">cv. XS01</strain>
    </source>
</reference>
<dbReference type="AlphaFoldDB" id="A0A2Z7CQU9"/>
<organism evidence="1 2">
    <name type="scientific">Dorcoceras hygrometricum</name>
    <dbReference type="NCBI Taxonomy" id="472368"/>
    <lineage>
        <taxon>Eukaryota</taxon>
        <taxon>Viridiplantae</taxon>
        <taxon>Streptophyta</taxon>
        <taxon>Embryophyta</taxon>
        <taxon>Tracheophyta</taxon>
        <taxon>Spermatophyta</taxon>
        <taxon>Magnoliopsida</taxon>
        <taxon>eudicotyledons</taxon>
        <taxon>Gunneridae</taxon>
        <taxon>Pentapetalae</taxon>
        <taxon>asterids</taxon>
        <taxon>lamiids</taxon>
        <taxon>Lamiales</taxon>
        <taxon>Gesneriaceae</taxon>
        <taxon>Didymocarpoideae</taxon>
        <taxon>Trichosporeae</taxon>
        <taxon>Loxocarpinae</taxon>
        <taxon>Dorcoceras</taxon>
    </lineage>
</organism>
<proteinExistence type="predicted"/>